<keyword evidence="6" id="KW-1185">Reference proteome</keyword>
<reference evidence="3 6" key="2">
    <citation type="submission" date="2018-12" db="EMBL/GenBank/DDBJ databases">
        <title>Comparitive functional genomics of dry heat resistant strains isolated from the viking spacecraft.</title>
        <authorList>
            <person name="Seuylemezian A."/>
            <person name="Vaishampayan P."/>
        </authorList>
    </citation>
    <scope>NUCLEOTIDE SEQUENCE [LARGE SCALE GENOMIC DNA]</scope>
    <source>
        <strain evidence="3 6">M6-11</strain>
    </source>
</reference>
<evidence type="ECO:0000259" key="1">
    <source>
        <dbReference type="Pfam" id="PF06054"/>
    </source>
</evidence>
<proteinExistence type="predicted"/>
<sequence length="382" mass="43610">MLAAILENEVQFIITQDMTRESLHHMKNSHHFRCPQCRNKMWLKIGDVRIPHFAHAARSDCRRMFSEGETPAHLAGKQQLYEMFTGLGLSTGMETALTPIGQRPDLLVEYDGSAHAIEFQCSRIPPALVRKRTEGYEGAGIIPHWIPSAPESWSSTGQPIRTLSIPEFLQLFIRRDVKTGNYLMTYDPVTRHFYYFVHLMHVSGNTFLGKMVAIPYVLQGFPFAVPSPIDEITFSSFMRIYASRRRSYLNRRVLYNRRGVHDPLLRSCYENRISADRLPPLIGVPTSGAAAFKEHDAEWQAQFVFFAFGAESRESSSSDLIREFLNLLPAQRGDGEGAVSAYLKFLEASGVKSLRDILDCHELPESSIRYLWKEFLASHNEY</sequence>
<dbReference type="RefSeq" id="WP_125903300.1">
    <property type="nucleotide sequence ID" value="NZ_FNAR01000006.1"/>
</dbReference>
<dbReference type="Proteomes" id="UP000272481">
    <property type="component" value="Unassembled WGS sequence"/>
</dbReference>
<dbReference type="InterPro" id="IPR010330">
    <property type="entry name" value="CoiA_nuc"/>
</dbReference>
<name>A0A1G7BQI9_9BACL</name>
<dbReference type="Pfam" id="PF25164">
    <property type="entry name" value="CoiA_N"/>
    <property type="match status" value="1"/>
</dbReference>
<dbReference type="AlphaFoldDB" id="A0A1G7BQI9"/>
<organism evidence="4 5">
    <name type="scientific">Bhargavaea beijingensis</name>
    <dbReference type="NCBI Taxonomy" id="426756"/>
    <lineage>
        <taxon>Bacteria</taxon>
        <taxon>Bacillati</taxon>
        <taxon>Bacillota</taxon>
        <taxon>Bacilli</taxon>
        <taxon>Bacillales</taxon>
        <taxon>Caryophanaceae</taxon>
        <taxon>Bhargavaea</taxon>
    </lineage>
</organism>
<evidence type="ECO:0000313" key="6">
    <source>
        <dbReference type="Proteomes" id="UP000272481"/>
    </source>
</evidence>
<dbReference type="InterPro" id="IPR057253">
    <property type="entry name" value="CoiA-like_N"/>
</dbReference>
<dbReference type="EMBL" id="FNAR01000006">
    <property type="protein sequence ID" value="SDE29378.1"/>
    <property type="molecule type" value="Genomic_DNA"/>
</dbReference>
<accession>A0A1G7BQI9</accession>
<evidence type="ECO:0000313" key="4">
    <source>
        <dbReference type="EMBL" id="SDE29378.1"/>
    </source>
</evidence>
<gene>
    <name evidence="3" type="ORF">EJA12_01430</name>
    <name evidence="4" type="ORF">SAMN04488126_10680</name>
</gene>
<feature type="domain" description="Competence protein CoiA-like N-terminal" evidence="2">
    <location>
        <begin position="16"/>
        <end position="62"/>
    </location>
</feature>
<dbReference type="EMBL" id="RWGW01000002">
    <property type="protein sequence ID" value="RSK37017.1"/>
    <property type="molecule type" value="Genomic_DNA"/>
</dbReference>
<dbReference type="STRING" id="426756.SAMN04488126_10680"/>
<protein>
    <submittedName>
        <fullName evidence="4">Competence protein CoiA</fullName>
    </submittedName>
</protein>
<dbReference type="Pfam" id="PF06054">
    <property type="entry name" value="CoiA_nuc"/>
    <property type="match status" value="1"/>
</dbReference>
<dbReference type="Proteomes" id="UP000198823">
    <property type="component" value="Unassembled WGS sequence"/>
</dbReference>
<evidence type="ECO:0000313" key="3">
    <source>
        <dbReference type="EMBL" id="RSK37017.1"/>
    </source>
</evidence>
<feature type="domain" description="Competence protein CoiA nuclease-like" evidence="1">
    <location>
        <begin position="69"/>
        <end position="215"/>
    </location>
</feature>
<evidence type="ECO:0000259" key="2">
    <source>
        <dbReference type="Pfam" id="PF25164"/>
    </source>
</evidence>
<reference evidence="4 5" key="1">
    <citation type="submission" date="2016-10" db="EMBL/GenBank/DDBJ databases">
        <authorList>
            <person name="de Groot N.N."/>
        </authorList>
    </citation>
    <scope>NUCLEOTIDE SEQUENCE [LARGE SCALE GENOMIC DNA]</scope>
    <source>
        <strain evidence="4 5">CGMCC 1.6762</strain>
    </source>
</reference>
<evidence type="ECO:0000313" key="5">
    <source>
        <dbReference type="Proteomes" id="UP000198823"/>
    </source>
</evidence>